<dbReference type="UniPathway" id="UPA00056">
    <property type="reaction ID" value="UER00095"/>
</dbReference>
<comment type="cofactor">
    <cofactor evidence="8">
        <name>a divalent metal cation</name>
        <dbReference type="ChEBI" id="CHEBI:60240"/>
    </cofactor>
    <text evidence="8">Binds 1 divalent metal cation per subunit.</text>
</comment>
<feature type="binding site" evidence="8">
    <location>
        <position position="11"/>
    </location>
    <ligand>
        <name>a divalent metal cation</name>
        <dbReference type="ChEBI" id="CHEBI:60240"/>
    </ligand>
</feature>
<name>A0A2T7BQ37_9BACT</name>
<dbReference type="CDD" id="cd00554">
    <property type="entry name" value="MECDP_synthase"/>
    <property type="match status" value="1"/>
</dbReference>
<comment type="caution">
    <text evidence="8">Lacks conserved residue(s) required for the propagation of feature annotation.</text>
</comment>
<feature type="domain" description="2-C-methyl-D-erythritol 2,4-cyclodiphosphate synthase" evidence="10">
    <location>
        <begin position="4"/>
        <end position="157"/>
    </location>
</feature>
<dbReference type="GO" id="GO:0046872">
    <property type="term" value="F:metal ion binding"/>
    <property type="evidence" value="ECO:0007669"/>
    <property type="project" value="UniProtKB-KW"/>
</dbReference>
<dbReference type="InterPro" id="IPR036571">
    <property type="entry name" value="MECDP_synthase_sf"/>
</dbReference>
<gene>
    <name evidence="8" type="primary">ispF</name>
    <name evidence="11" type="ORF">DCC81_00830</name>
</gene>
<dbReference type="Proteomes" id="UP000244450">
    <property type="component" value="Unassembled WGS sequence"/>
</dbReference>
<evidence type="ECO:0000256" key="9">
    <source>
        <dbReference type="RuleBase" id="RU004395"/>
    </source>
</evidence>
<sequence length="163" mass="17636">MSNFRIGQGVDFHQLVEGRDFWLGGVKVDHHKGALGHSDADVLLHAICDALLGAAALGDIGTHFPDTDMQYKNIDSKILLARTKDLITQKGYAVVNIDATLCLEAPKIKPYVPQMQAVIAQYTGLTTDEVSIKATTTEKLGFVGRQEGVVAYATVLLEKAGNR</sequence>
<comment type="catalytic activity">
    <reaction evidence="1 8 9">
        <text>4-CDP-2-C-methyl-D-erythritol 2-phosphate = 2-C-methyl-D-erythritol 2,4-cyclic diphosphate + CMP</text>
        <dbReference type="Rhea" id="RHEA:23864"/>
        <dbReference type="ChEBI" id="CHEBI:57919"/>
        <dbReference type="ChEBI" id="CHEBI:58483"/>
        <dbReference type="ChEBI" id="CHEBI:60377"/>
        <dbReference type="EC" id="4.6.1.12"/>
    </reaction>
</comment>
<dbReference type="EMBL" id="QCYK01000001">
    <property type="protein sequence ID" value="PUZ29786.1"/>
    <property type="molecule type" value="Genomic_DNA"/>
</dbReference>
<feature type="binding site" evidence="8">
    <location>
        <begin position="135"/>
        <end position="138"/>
    </location>
    <ligand>
        <name>4-CDP-2-C-methyl-D-erythritol 2-phosphate</name>
        <dbReference type="ChEBI" id="CHEBI:57919"/>
    </ligand>
</feature>
<evidence type="ECO:0000313" key="11">
    <source>
        <dbReference type="EMBL" id="PUZ29786.1"/>
    </source>
</evidence>
<dbReference type="GO" id="GO:0019288">
    <property type="term" value="P:isopentenyl diphosphate biosynthetic process, methylerythritol 4-phosphate pathway"/>
    <property type="evidence" value="ECO:0007669"/>
    <property type="project" value="UniProtKB-UniRule"/>
</dbReference>
<evidence type="ECO:0000256" key="2">
    <source>
        <dbReference type="ARBA" id="ARBA00004709"/>
    </source>
</evidence>
<comment type="similarity">
    <text evidence="3 8 9">Belongs to the IspF family.</text>
</comment>
<dbReference type="GO" id="GO:0008685">
    <property type="term" value="F:2-C-methyl-D-erythritol 2,4-cyclodiphosphate synthase activity"/>
    <property type="evidence" value="ECO:0007669"/>
    <property type="project" value="UniProtKB-UniRule"/>
</dbReference>
<feature type="binding site" evidence="8">
    <location>
        <position position="45"/>
    </location>
    <ligand>
        <name>a divalent metal cation</name>
        <dbReference type="ChEBI" id="CHEBI:60240"/>
    </ligand>
</feature>
<comment type="caution">
    <text evidence="11">The sequence shown here is derived from an EMBL/GenBank/DDBJ whole genome shotgun (WGS) entry which is preliminary data.</text>
</comment>
<organism evidence="11 12">
    <name type="scientific">Chitinophaga parva</name>
    <dbReference type="NCBI Taxonomy" id="2169414"/>
    <lineage>
        <taxon>Bacteria</taxon>
        <taxon>Pseudomonadati</taxon>
        <taxon>Bacteroidota</taxon>
        <taxon>Chitinophagia</taxon>
        <taxon>Chitinophagales</taxon>
        <taxon>Chitinophagaceae</taxon>
        <taxon>Chitinophaga</taxon>
    </lineage>
</organism>
<evidence type="ECO:0000259" key="10">
    <source>
        <dbReference type="Pfam" id="PF02542"/>
    </source>
</evidence>
<feature type="binding site" evidence="8">
    <location>
        <begin position="59"/>
        <end position="61"/>
    </location>
    <ligand>
        <name>4-CDP-2-C-methyl-D-erythritol 2-phosphate</name>
        <dbReference type="ChEBI" id="CHEBI:57919"/>
    </ligand>
</feature>
<comment type="pathway">
    <text evidence="2 8">Isoprenoid biosynthesis; isopentenyl diphosphate biosynthesis via DXP pathway; isopentenyl diphosphate from 1-deoxy-D-xylulose 5-phosphate: step 4/6.</text>
</comment>
<dbReference type="InterPro" id="IPR020555">
    <property type="entry name" value="MECDP_synthase_CS"/>
</dbReference>
<comment type="function">
    <text evidence="8">Involved in the biosynthesis of isopentenyl diphosphate (IPP) and dimethylallyl diphosphate (DMAPP), two major building blocks of isoprenoid compounds. Catalyzes the conversion of 4-diphosphocytidyl-2-C-methyl-D-erythritol 2-phosphate (CDP-ME2P) to 2-C-methyl-D-erythritol 2,4-cyclodiphosphate (ME-CPP) with a corresponding release of cytidine 5-monophosphate (CMP).</text>
</comment>
<proteinExistence type="inferred from homology"/>
<keyword evidence="5 8" id="KW-0479">Metal-binding</keyword>
<dbReference type="PANTHER" id="PTHR43181:SF1">
    <property type="entry name" value="2-C-METHYL-D-ERYTHRITOL 2,4-CYCLODIPHOSPHATE SYNTHASE, CHLOROPLASTIC"/>
    <property type="match status" value="1"/>
</dbReference>
<dbReference type="PROSITE" id="PS01350">
    <property type="entry name" value="ISPF"/>
    <property type="match status" value="1"/>
</dbReference>
<keyword evidence="6 8" id="KW-0414">Isoprene biosynthesis</keyword>
<evidence type="ECO:0000313" key="12">
    <source>
        <dbReference type="Proteomes" id="UP000244450"/>
    </source>
</evidence>
<evidence type="ECO:0000256" key="1">
    <source>
        <dbReference type="ARBA" id="ARBA00000200"/>
    </source>
</evidence>
<feature type="binding site" evidence="8">
    <location>
        <position position="145"/>
    </location>
    <ligand>
        <name>4-CDP-2-C-methyl-D-erythritol 2-phosphate</name>
        <dbReference type="ChEBI" id="CHEBI:57919"/>
    </ligand>
</feature>
<dbReference type="RefSeq" id="WP_108686424.1">
    <property type="nucleotide sequence ID" value="NZ_QCYK01000001.1"/>
</dbReference>
<feature type="site" description="Transition state stabilizer" evidence="8">
    <location>
        <position position="37"/>
    </location>
</feature>
<dbReference type="NCBIfam" id="TIGR00151">
    <property type="entry name" value="ispF"/>
    <property type="match status" value="1"/>
</dbReference>
<dbReference type="InterPro" id="IPR003526">
    <property type="entry name" value="MECDP_synthase"/>
</dbReference>
<evidence type="ECO:0000256" key="4">
    <source>
        <dbReference type="ARBA" id="ARBA00012579"/>
    </source>
</evidence>
<evidence type="ECO:0000256" key="6">
    <source>
        <dbReference type="ARBA" id="ARBA00023229"/>
    </source>
</evidence>
<dbReference type="HAMAP" id="MF_00107">
    <property type="entry name" value="IspF"/>
    <property type="match status" value="1"/>
</dbReference>
<comment type="subunit">
    <text evidence="8">Homotrimer.</text>
</comment>
<dbReference type="FunFam" id="3.30.1330.50:FF:000001">
    <property type="entry name" value="2-C-methyl-D-erythritol 2,4-cyclodiphosphate synthase"/>
    <property type="match status" value="1"/>
</dbReference>
<feature type="binding site" evidence="8">
    <location>
        <begin position="64"/>
        <end position="68"/>
    </location>
    <ligand>
        <name>4-CDP-2-C-methyl-D-erythritol 2-phosphate</name>
        <dbReference type="ChEBI" id="CHEBI:57919"/>
    </ligand>
</feature>
<dbReference type="Gene3D" id="3.30.1330.50">
    <property type="entry name" value="2-C-methyl-D-erythritol 2,4-cyclodiphosphate synthase"/>
    <property type="match status" value="1"/>
</dbReference>
<dbReference type="PANTHER" id="PTHR43181">
    <property type="entry name" value="2-C-METHYL-D-ERYTHRITOL 2,4-CYCLODIPHOSPHATE SYNTHASE, CHLOROPLASTIC"/>
    <property type="match status" value="1"/>
</dbReference>
<feature type="binding site" evidence="8">
    <location>
        <begin position="37"/>
        <end position="38"/>
    </location>
    <ligand>
        <name>4-CDP-2-C-methyl-D-erythritol 2-phosphate</name>
        <dbReference type="ChEBI" id="CHEBI:57919"/>
    </ligand>
</feature>
<dbReference type="AlphaFoldDB" id="A0A2T7BQ37"/>
<feature type="binding site" evidence="8">
    <location>
        <position position="13"/>
    </location>
    <ligand>
        <name>a divalent metal cation</name>
        <dbReference type="ChEBI" id="CHEBI:60240"/>
    </ligand>
</feature>
<evidence type="ECO:0000256" key="5">
    <source>
        <dbReference type="ARBA" id="ARBA00022723"/>
    </source>
</evidence>
<accession>A0A2T7BQ37</accession>
<evidence type="ECO:0000256" key="7">
    <source>
        <dbReference type="ARBA" id="ARBA00023239"/>
    </source>
</evidence>
<evidence type="ECO:0000256" key="8">
    <source>
        <dbReference type="HAMAP-Rule" id="MF_00107"/>
    </source>
</evidence>
<dbReference type="Pfam" id="PF02542">
    <property type="entry name" value="YgbB"/>
    <property type="match status" value="1"/>
</dbReference>
<keyword evidence="12" id="KW-1185">Reference proteome</keyword>
<dbReference type="EC" id="4.6.1.12" evidence="4 8"/>
<feature type="binding site" evidence="8">
    <location>
        <position position="142"/>
    </location>
    <ligand>
        <name>4-CDP-2-C-methyl-D-erythritol 2-phosphate</name>
        <dbReference type="ChEBI" id="CHEBI:57919"/>
    </ligand>
</feature>
<keyword evidence="7 8" id="KW-0456">Lyase</keyword>
<dbReference type="SUPFAM" id="SSF69765">
    <property type="entry name" value="IpsF-like"/>
    <property type="match status" value="1"/>
</dbReference>
<reference evidence="11 12" key="1">
    <citation type="submission" date="2018-04" db="EMBL/GenBank/DDBJ databases">
        <title>Chitinophaga fuyangensis sp. nov., isolated from soil in a chemical factory.</title>
        <authorList>
            <person name="Chen K."/>
        </authorList>
    </citation>
    <scope>NUCLEOTIDE SEQUENCE [LARGE SCALE GENOMIC DNA]</scope>
    <source>
        <strain evidence="11 12">LY-1</strain>
    </source>
</reference>
<protein>
    <recommendedName>
        <fullName evidence="4 8">2-C-methyl-D-erythritol 2,4-cyclodiphosphate synthase</fullName>
        <shortName evidence="8">MECDP-synthase</shortName>
        <shortName evidence="8">MECPP-synthase</shortName>
        <shortName evidence="8">MECPS</shortName>
        <ecNumber evidence="4 8">4.6.1.12</ecNumber>
    </recommendedName>
</protein>
<feature type="site" description="Transition state stabilizer" evidence="8">
    <location>
        <position position="136"/>
    </location>
</feature>
<dbReference type="GO" id="GO:0016114">
    <property type="term" value="P:terpenoid biosynthetic process"/>
    <property type="evidence" value="ECO:0007669"/>
    <property type="project" value="InterPro"/>
</dbReference>
<feature type="binding site" evidence="8">
    <location>
        <begin position="11"/>
        <end position="13"/>
    </location>
    <ligand>
        <name>4-CDP-2-C-methyl-D-erythritol 2-phosphate</name>
        <dbReference type="ChEBI" id="CHEBI:57919"/>
    </ligand>
</feature>
<evidence type="ECO:0000256" key="3">
    <source>
        <dbReference type="ARBA" id="ARBA00008480"/>
    </source>
</evidence>
<dbReference type="OrthoDB" id="9804336at2"/>